<evidence type="ECO:0000313" key="2">
    <source>
        <dbReference type="Proteomes" id="UP001474181"/>
    </source>
</evidence>
<protein>
    <submittedName>
        <fullName evidence="1">Uncharacterized protein</fullName>
    </submittedName>
</protein>
<name>A0ABV1WXB2_9ACTN</name>
<reference evidence="1 2" key="1">
    <citation type="submission" date="2024-06" db="EMBL/GenBank/DDBJ databases">
        <title>The Natural Products Discovery Center: Release of the First 8490 Sequenced Strains for Exploring Actinobacteria Biosynthetic Diversity.</title>
        <authorList>
            <person name="Kalkreuter E."/>
            <person name="Kautsar S.A."/>
            <person name="Yang D."/>
            <person name="Bader C.D."/>
            <person name="Teijaro C.N."/>
            <person name="Fluegel L."/>
            <person name="Davis C.M."/>
            <person name="Simpson J.R."/>
            <person name="Lauterbach L."/>
            <person name="Steele A.D."/>
            <person name="Gui C."/>
            <person name="Meng S."/>
            <person name="Li G."/>
            <person name="Viehrig K."/>
            <person name="Ye F."/>
            <person name="Su P."/>
            <person name="Kiefer A.F."/>
            <person name="Nichols A."/>
            <person name="Cepeda A.J."/>
            <person name="Yan W."/>
            <person name="Fan B."/>
            <person name="Jiang Y."/>
            <person name="Adhikari A."/>
            <person name="Zheng C.-J."/>
            <person name="Schuster L."/>
            <person name="Cowan T.M."/>
            <person name="Smanski M.J."/>
            <person name="Chevrette M.G."/>
            <person name="De Carvalho L.P.S."/>
            <person name="Shen B."/>
        </authorList>
    </citation>
    <scope>NUCLEOTIDE SEQUENCE [LARGE SCALE GENOMIC DNA]</scope>
    <source>
        <strain evidence="1 2">NPDC000234</strain>
    </source>
</reference>
<accession>A0ABV1WXB2</accession>
<proteinExistence type="predicted"/>
<keyword evidence="2" id="KW-1185">Reference proteome</keyword>
<evidence type="ECO:0000313" key="1">
    <source>
        <dbReference type="EMBL" id="MER7181365.1"/>
    </source>
</evidence>
<sequence>MGGTTGRMLSEPARSAFVSGMGLGLSVGAAVAAGGAVLAFAASRPSPPAPPERPES</sequence>
<dbReference type="RefSeq" id="WP_350782140.1">
    <property type="nucleotide sequence ID" value="NZ_JBEPEK010000115.1"/>
</dbReference>
<organism evidence="1 2">
    <name type="scientific">Streptomyces hyaluromycini</name>
    <dbReference type="NCBI Taxonomy" id="1377993"/>
    <lineage>
        <taxon>Bacteria</taxon>
        <taxon>Bacillati</taxon>
        <taxon>Actinomycetota</taxon>
        <taxon>Actinomycetes</taxon>
        <taxon>Kitasatosporales</taxon>
        <taxon>Streptomycetaceae</taxon>
        <taxon>Streptomyces</taxon>
    </lineage>
</organism>
<gene>
    <name evidence="1" type="ORF">ABT404_18105</name>
</gene>
<comment type="caution">
    <text evidence="1">The sequence shown here is derived from an EMBL/GenBank/DDBJ whole genome shotgun (WGS) entry which is preliminary data.</text>
</comment>
<dbReference type="EMBL" id="JBEPEK010000115">
    <property type="protein sequence ID" value="MER7181365.1"/>
    <property type="molecule type" value="Genomic_DNA"/>
</dbReference>
<dbReference type="Proteomes" id="UP001474181">
    <property type="component" value="Unassembled WGS sequence"/>
</dbReference>